<organism evidence="1 2">
    <name type="scientific">Gossypium stocksii</name>
    <dbReference type="NCBI Taxonomy" id="47602"/>
    <lineage>
        <taxon>Eukaryota</taxon>
        <taxon>Viridiplantae</taxon>
        <taxon>Streptophyta</taxon>
        <taxon>Embryophyta</taxon>
        <taxon>Tracheophyta</taxon>
        <taxon>Spermatophyta</taxon>
        <taxon>Magnoliopsida</taxon>
        <taxon>eudicotyledons</taxon>
        <taxon>Gunneridae</taxon>
        <taxon>Pentapetalae</taxon>
        <taxon>rosids</taxon>
        <taxon>malvids</taxon>
        <taxon>Malvales</taxon>
        <taxon>Malvaceae</taxon>
        <taxon>Malvoideae</taxon>
        <taxon>Gossypium</taxon>
    </lineage>
</organism>
<dbReference type="AlphaFoldDB" id="A0A9D3ZGF2"/>
<comment type="caution">
    <text evidence="1">The sequence shown here is derived from an EMBL/GenBank/DDBJ whole genome shotgun (WGS) entry which is preliminary data.</text>
</comment>
<protein>
    <recommendedName>
        <fullName evidence="3">DUF4283 domain-containing protein</fullName>
    </recommendedName>
</protein>
<name>A0A9D3ZGF2_9ROSI</name>
<gene>
    <name evidence="1" type="ORF">J1N35_044805</name>
</gene>
<evidence type="ECO:0000313" key="1">
    <source>
        <dbReference type="EMBL" id="KAH1032631.1"/>
    </source>
</evidence>
<sequence length="91" mass="10600">MKNILASLRIEEEEESGEKELWEVEIKENLAEQANNFCLVDRDRVVKGSPWTFNNHLLIIVILKEGEDPMEMPLNKANFWVQIQDLLSGLF</sequence>
<dbReference type="Proteomes" id="UP000828251">
    <property type="component" value="Unassembled WGS sequence"/>
</dbReference>
<keyword evidence="2" id="KW-1185">Reference proteome</keyword>
<evidence type="ECO:0008006" key="3">
    <source>
        <dbReference type="Google" id="ProtNLM"/>
    </source>
</evidence>
<reference evidence="1 2" key="1">
    <citation type="journal article" date="2021" name="Plant Biotechnol. J.">
        <title>Multi-omics assisted identification of the key and species-specific regulatory components of drought-tolerant mechanisms in Gossypium stocksii.</title>
        <authorList>
            <person name="Yu D."/>
            <person name="Ke L."/>
            <person name="Zhang D."/>
            <person name="Wu Y."/>
            <person name="Sun Y."/>
            <person name="Mei J."/>
            <person name="Sun J."/>
            <person name="Sun Y."/>
        </authorList>
    </citation>
    <scope>NUCLEOTIDE SEQUENCE [LARGE SCALE GENOMIC DNA]</scope>
    <source>
        <strain evidence="2">cv. E1</strain>
        <tissue evidence="1">Leaf</tissue>
    </source>
</reference>
<accession>A0A9D3ZGF2</accession>
<dbReference type="OrthoDB" id="1750606at2759"/>
<dbReference type="EMBL" id="JAIQCV010000013">
    <property type="protein sequence ID" value="KAH1032631.1"/>
    <property type="molecule type" value="Genomic_DNA"/>
</dbReference>
<evidence type="ECO:0000313" key="2">
    <source>
        <dbReference type="Proteomes" id="UP000828251"/>
    </source>
</evidence>
<proteinExistence type="predicted"/>